<dbReference type="PANTHER" id="PTHR43363">
    <property type="entry name" value="HYPOXANTHINE PHOSPHORIBOSYLTRANSFERASE"/>
    <property type="match status" value="1"/>
</dbReference>
<accession>A0A1F5YVA0</accession>
<reference evidence="4 5" key="1">
    <citation type="journal article" date="2016" name="Nat. Commun.">
        <title>Thousands of microbial genomes shed light on interconnected biogeochemical processes in an aquifer system.</title>
        <authorList>
            <person name="Anantharaman K."/>
            <person name="Brown C.T."/>
            <person name="Hug L.A."/>
            <person name="Sharon I."/>
            <person name="Castelle C.J."/>
            <person name="Probst A.J."/>
            <person name="Thomas B.C."/>
            <person name="Singh A."/>
            <person name="Wilkins M.J."/>
            <person name="Karaoz U."/>
            <person name="Brodie E.L."/>
            <person name="Williams K.H."/>
            <person name="Hubbard S.S."/>
            <person name="Banfield J.F."/>
        </authorList>
    </citation>
    <scope>NUCLEOTIDE SEQUENCE [LARGE SCALE GENOMIC DNA]</scope>
</reference>
<dbReference type="InterPro" id="IPR000836">
    <property type="entry name" value="PRTase_dom"/>
</dbReference>
<dbReference type="InterPro" id="IPR029057">
    <property type="entry name" value="PRTase-like"/>
</dbReference>
<keyword evidence="1" id="KW-0328">Glycosyltransferase</keyword>
<dbReference type="STRING" id="1798374.A2Z33_03170"/>
<proteinExistence type="predicted"/>
<dbReference type="EMBL" id="MFJD01000004">
    <property type="protein sequence ID" value="OGG04138.1"/>
    <property type="molecule type" value="Genomic_DNA"/>
</dbReference>
<evidence type="ECO:0000313" key="4">
    <source>
        <dbReference type="EMBL" id="OGG04138.1"/>
    </source>
</evidence>
<name>A0A1F5YVA0_9BACT</name>
<organism evidence="4 5">
    <name type="scientific">Candidatus Gottesmanbacteria bacterium RBG_16_52_11</name>
    <dbReference type="NCBI Taxonomy" id="1798374"/>
    <lineage>
        <taxon>Bacteria</taxon>
        <taxon>Candidatus Gottesmaniibacteriota</taxon>
    </lineage>
</organism>
<dbReference type="AlphaFoldDB" id="A0A1F5YVA0"/>
<evidence type="ECO:0000259" key="3">
    <source>
        <dbReference type="Pfam" id="PF00156"/>
    </source>
</evidence>
<dbReference type="GO" id="GO:0016757">
    <property type="term" value="F:glycosyltransferase activity"/>
    <property type="evidence" value="ECO:0007669"/>
    <property type="project" value="UniProtKB-KW"/>
</dbReference>
<dbReference type="Proteomes" id="UP000178448">
    <property type="component" value="Unassembled WGS sequence"/>
</dbReference>
<dbReference type="Gene3D" id="3.40.50.2020">
    <property type="match status" value="1"/>
</dbReference>
<protein>
    <recommendedName>
        <fullName evidence="3">Phosphoribosyltransferase domain-containing protein</fullName>
    </recommendedName>
</protein>
<keyword evidence="2" id="KW-0808">Transferase</keyword>
<dbReference type="PANTHER" id="PTHR43363:SF2">
    <property type="entry name" value="PHOSPHORIBOSYLTRANSFERASE"/>
    <property type="match status" value="1"/>
</dbReference>
<dbReference type="Pfam" id="PF00156">
    <property type="entry name" value="Pribosyltran"/>
    <property type="match status" value="1"/>
</dbReference>
<sequence length="194" mass="22342">MGHEYLHVSWQKYHALARKLASAILRDPKNFSEIIAISRGGLTLGHMLSDLLMKPISVFSIQSYSDIRKQGEVEITDPYTKPITGQHILLVDDVSDTGKTFIRARKHLDALHPASITTVSMFFKLHSAFRPDYLAQTTDRWIIFPYEPTEMITLITRKLEQEGKSPAYILKFLKDIRFDDQQIAFVRKHYPSHA</sequence>
<dbReference type="CDD" id="cd06223">
    <property type="entry name" value="PRTases_typeI"/>
    <property type="match status" value="1"/>
</dbReference>
<gene>
    <name evidence="4" type="ORF">A2Z33_03170</name>
</gene>
<evidence type="ECO:0000313" key="5">
    <source>
        <dbReference type="Proteomes" id="UP000178448"/>
    </source>
</evidence>
<feature type="domain" description="Phosphoribosyltransferase" evidence="3">
    <location>
        <begin position="10"/>
        <end position="145"/>
    </location>
</feature>
<evidence type="ECO:0000256" key="1">
    <source>
        <dbReference type="ARBA" id="ARBA00022676"/>
    </source>
</evidence>
<comment type="caution">
    <text evidence="4">The sequence shown here is derived from an EMBL/GenBank/DDBJ whole genome shotgun (WGS) entry which is preliminary data.</text>
</comment>
<dbReference type="SUPFAM" id="SSF53271">
    <property type="entry name" value="PRTase-like"/>
    <property type="match status" value="1"/>
</dbReference>
<evidence type="ECO:0000256" key="2">
    <source>
        <dbReference type="ARBA" id="ARBA00022679"/>
    </source>
</evidence>